<dbReference type="GO" id="GO:0005509">
    <property type="term" value="F:calcium ion binding"/>
    <property type="evidence" value="ECO:0007669"/>
    <property type="project" value="InterPro"/>
</dbReference>
<dbReference type="AlphaFoldDB" id="A0A1E4SYB3"/>
<dbReference type="InterPro" id="IPR050230">
    <property type="entry name" value="CALM/Myosin/TropC-like"/>
</dbReference>
<sequence>MNESTLKTYKDAFNLFDKKNNDAIPITNLGDLLRSIGQNPTLSELQQLTSTSNKTTLSFDDFVEVANRENGFKSIGVPEDYIKAFQVFDKNLTGFIGVGELKYILTNVGEKLSDDECEELLKGVSATDDGNVDYVEFVKSILAQ</sequence>
<reference evidence="4" key="1">
    <citation type="submission" date="2016-04" db="EMBL/GenBank/DDBJ databases">
        <title>Comparative genomics of biotechnologically important yeasts.</title>
        <authorList>
            <consortium name="DOE Joint Genome Institute"/>
            <person name="Riley R."/>
            <person name="Haridas S."/>
            <person name="Wolfe K.H."/>
            <person name="Lopes M.R."/>
            <person name="Hittinger C.T."/>
            <person name="Goker M."/>
            <person name="Salamov A."/>
            <person name="Wisecaver J."/>
            <person name="Long T.M."/>
            <person name="Aerts A.L."/>
            <person name="Barry K."/>
            <person name="Choi C."/>
            <person name="Clum A."/>
            <person name="Coughlan A.Y."/>
            <person name="Deshpande S."/>
            <person name="Douglass A.P."/>
            <person name="Hanson S.J."/>
            <person name="Klenk H.-P."/>
            <person name="Labutti K."/>
            <person name="Lapidus A."/>
            <person name="Lindquist E."/>
            <person name="Lipzen A."/>
            <person name="Meier-Kolthoff J.P."/>
            <person name="Ohm R.A."/>
            <person name="Otillar R.P."/>
            <person name="Pangilinan J."/>
            <person name="Peng Y."/>
            <person name="Rokas A."/>
            <person name="Rosa C.A."/>
            <person name="Scheuner C."/>
            <person name="Sibirny A.A."/>
            <person name="Slot J.C."/>
            <person name="Stielow J.B."/>
            <person name="Sun H."/>
            <person name="Kurtzman C.P."/>
            <person name="Blackwell M."/>
            <person name="Grigoriev I.V."/>
            <person name="Jeffries T.W."/>
        </authorList>
    </citation>
    <scope>NUCLEOTIDE SEQUENCE [LARGE SCALE GENOMIC DNA]</scope>
    <source>
        <strain evidence="4">NRRL YB-2248</strain>
    </source>
</reference>
<feature type="domain" description="EF-hand" evidence="2">
    <location>
        <begin position="76"/>
        <end position="111"/>
    </location>
</feature>
<evidence type="ECO:0000256" key="1">
    <source>
        <dbReference type="ARBA" id="ARBA00022737"/>
    </source>
</evidence>
<organism evidence="3 4">
    <name type="scientific">[Candida] arabinofermentans NRRL YB-2248</name>
    <dbReference type="NCBI Taxonomy" id="983967"/>
    <lineage>
        <taxon>Eukaryota</taxon>
        <taxon>Fungi</taxon>
        <taxon>Dikarya</taxon>
        <taxon>Ascomycota</taxon>
        <taxon>Saccharomycotina</taxon>
        <taxon>Pichiomycetes</taxon>
        <taxon>Pichiales</taxon>
        <taxon>Pichiaceae</taxon>
        <taxon>Ogataea</taxon>
        <taxon>Ogataea/Candida clade</taxon>
    </lineage>
</organism>
<accession>A0A1E4SYB3</accession>
<dbReference type="SUPFAM" id="SSF47473">
    <property type="entry name" value="EF-hand"/>
    <property type="match status" value="1"/>
</dbReference>
<evidence type="ECO:0000313" key="4">
    <source>
        <dbReference type="Proteomes" id="UP000094801"/>
    </source>
</evidence>
<dbReference type="PANTHER" id="PTHR23048">
    <property type="entry name" value="MYOSIN LIGHT CHAIN 1, 3"/>
    <property type="match status" value="1"/>
</dbReference>
<proteinExistence type="predicted"/>
<evidence type="ECO:0000259" key="2">
    <source>
        <dbReference type="PROSITE" id="PS50222"/>
    </source>
</evidence>
<feature type="domain" description="EF-hand" evidence="2">
    <location>
        <begin position="4"/>
        <end position="39"/>
    </location>
</feature>
<evidence type="ECO:0000313" key="3">
    <source>
        <dbReference type="EMBL" id="ODV84495.1"/>
    </source>
</evidence>
<dbReference type="Gene3D" id="1.10.238.10">
    <property type="entry name" value="EF-hand"/>
    <property type="match status" value="2"/>
</dbReference>
<dbReference type="InterPro" id="IPR011992">
    <property type="entry name" value="EF-hand-dom_pair"/>
</dbReference>
<keyword evidence="1" id="KW-0677">Repeat</keyword>
<dbReference type="STRING" id="983967.A0A1E4SYB3"/>
<dbReference type="PANTHER" id="PTHR23048:SF0">
    <property type="entry name" value="CALMODULIN LIKE 3"/>
    <property type="match status" value="1"/>
</dbReference>
<dbReference type="Pfam" id="PF13499">
    <property type="entry name" value="EF-hand_7"/>
    <property type="match status" value="1"/>
</dbReference>
<keyword evidence="4" id="KW-1185">Reference proteome</keyword>
<gene>
    <name evidence="3" type="ORF">CANARDRAFT_23902</name>
</gene>
<protein>
    <recommendedName>
        <fullName evidence="2">EF-hand domain-containing protein</fullName>
    </recommendedName>
</protein>
<name>A0A1E4SYB3_9ASCO</name>
<dbReference type="InterPro" id="IPR002048">
    <property type="entry name" value="EF_hand_dom"/>
</dbReference>
<dbReference type="GO" id="GO:1903475">
    <property type="term" value="P:mitotic actomyosin contractile ring assembly"/>
    <property type="evidence" value="ECO:0007669"/>
    <property type="project" value="TreeGrafter"/>
</dbReference>
<dbReference type="OrthoDB" id="26525at2759"/>
<dbReference type="EMBL" id="KV453856">
    <property type="protein sequence ID" value="ODV84495.1"/>
    <property type="molecule type" value="Genomic_DNA"/>
</dbReference>
<dbReference type="GO" id="GO:0016460">
    <property type="term" value="C:myosin II complex"/>
    <property type="evidence" value="ECO:0007669"/>
    <property type="project" value="TreeGrafter"/>
</dbReference>
<dbReference type="PROSITE" id="PS50222">
    <property type="entry name" value="EF_HAND_2"/>
    <property type="match status" value="2"/>
</dbReference>
<dbReference type="FunFam" id="1.10.238.10:FF:000001">
    <property type="entry name" value="Calmodulin 1"/>
    <property type="match status" value="1"/>
</dbReference>
<dbReference type="Proteomes" id="UP000094801">
    <property type="component" value="Unassembled WGS sequence"/>
</dbReference>